<evidence type="ECO:0000313" key="3">
    <source>
        <dbReference type="Proteomes" id="UP001233999"/>
    </source>
</evidence>
<accession>A0AAD7Z9B3</accession>
<dbReference type="AlphaFoldDB" id="A0AAD7Z9B3"/>
<keyword evidence="1" id="KW-0472">Membrane</keyword>
<keyword evidence="1" id="KW-1133">Transmembrane helix</keyword>
<gene>
    <name evidence="2" type="ORF">L9F63_007014</name>
</gene>
<feature type="transmembrane region" description="Helical" evidence="1">
    <location>
        <begin position="34"/>
        <end position="52"/>
    </location>
</feature>
<dbReference type="EMBL" id="JASPKZ010009808">
    <property type="protein sequence ID" value="KAJ9576127.1"/>
    <property type="molecule type" value="Genomic_DNA"/>
</dbReference>
<comment type="caution">
    <text evidence="2">The sequence shown here is derived from an EMBL/GenBank/DDBJ whole genome shotgun (WGS) entry which is preliminary data.</text>
</comment>
<sequence>TIRFLFFMLTSYATVIVQYRTTVILFIHFVTSHIFLKFIFSNFICLFLYEHQPLFLYTNPTPHRLLFTFYSVNLSVILSFVYR</sequence>
<feature type="non-terminal residue" evidence="2">
    <location>
        <position position="1"/>
    </location>
</feature>
<protein>
    <submittedName>
        <fullName evidence="2">Uncharacterized protein</fullName>
    </submittedName>
</protein>
<organism evidence="2 3">
    <name type="scientific">Diploptera punctata</name>
    <name type="common">Pacific beetle cockroach</name>
    <dbReference type="NCBI Taxonomy" id="6984"/>
    <lineage>
        <taxon>Eukaryota</taxon>
        <taxon>Metazoa</taxon>
        <taxon>Ecdysozoa</taxon>
        <taxon>Arthropoda</taxon>
        <taxon>Hexapoda</taxon>
        <taxon>Insecta</taxon>
        <taxon>Pterygota</taxon>
        <taxon>Neoptera</taxon>
        <taxon>Polyneoptera</taxon>
        <taxon>Dictyoptera</taxon>
        <taxon>Blattodea</taxon>
        <taxon>Blaberoidea</taxon>
        <taxon>Blaberidae</taxon>
        <taxon>Diplopterinae</taxon>
        <taxon>Diploptera</taxon>
    </lineage>
</organism>
<evidence type="ECO:0000256" key="1">
    <source>
        <dbReference type="SAM" id="Phobius"/>
    </source>
</evidence>
<name>A0AAD7Z9B3_DIPPU</name>
<reference evidence="2" key="1">
    <citation type="journal article" date="2023" name="IScience">
        <title>Live-bearing cockroach genome reveals convergent evolutionary mechanisms linked to viviparity in insects and beyond.</title>
        <authorList>
            <person name="Fouks B."/>
            <person name="Harrison M.C."/>
            <person name="Mikhailova A.A."/>
            <person name="Marchal E."/>
            <person name="English S."/>
            <person name="Carruthers M."/>
            <person name="Jennings E.C."/>
            <person name="Chiamaka E.L."/>
            <person name="Frigard R.A."/>
            <person name="Pippel M."/>
            <person name="Attardo G.M."/>
            <person name="Benoit J.B."/>
            <person name="Bornberg-Bauer E."/>
            <person name="Tobe S.S."/>
        </authorList>
    </citation>
    <scope>NUCLEOTIDE SEQUENCE</scope>
    <source>
        <strain evidence="2">Stay&amp;Tobe</strain>
    </source>
</reference>
<keyword evidence="1" id="KW-0812">Transmembrane</keyword>
<reference evidence="2" key="2">
    <citation type="submission" date="2023-05" db="EMBL/GenBank/DDBJ databases">
        <authorList>
            <person name="Fouks B."/>
        </authorList>
    </citation>
    <scope>NUCLEOTIDE SEQUENCE</scope>
    <source>
        <strain evidence="2">Stay&amp;Tobe</strain>
        <tissue evidence="2">Testes</tissue>
    </source>
</reference>
<feature type="non-terminal residue" evidence="2">
    <location>
        <position position="83"/>
    </location>
</feature>
<feature type="transmembrane region" description="Helical" evidence="1">
    <location>
        <begin position="64"/>
        <end position="82"/>
    </location>
</feature>
<evidence type="ECO:0000313" key="2">
    <source>
        <dbReference type="EMBL" id="KAJ9576127.1"/>
    </source>
</evidence>
<dbReference type="Proteomes" id="UP001233999">
    <property type="component" value="Unassembled WGS sequence"/>
</dbReference>
<keyword evidence="3" id="KW-1185">Reference proteome</keyword>
<proteinExistence type="predicted"/>